<dbReference type="RefSeq" id="WP_196125731.1">
    <property type="nucleotide sequence ID" value="NZ_BQII01000007.1"/>
</dbReference>
<gene>
    <name evidence="1" type="ORF">P3W50_01615</name>
</gene>
<evidence type="ECO:0000313" key="2">
    <source>
        <dbReference type="Proteomes" id="UP001217741"/>
    </source>
</evidence>
<name>A0AAW6PI19_PSEPU</name>
<reference evidence="1" key="1">
    <citation type="submission" date="2023-03" db="EMBL/GenBank/DDBJ databases">
        <title>Draft assemblies of triclosan tolerant bacteria isolated from returned activated sludge.</title>
        <authorList>
            <person name="Van Hamelsveld S."/>
        </authorList>
    </citation>
    <scope>NUCLEOTIDE SEQUENCE</scope>
    <source>
        <strain evidence="1">GW210012_S60</strain>
    </source>
</reference>
<comment type="caution">
    <text evidence="1">The sequence shown here is derived from an EMBL/GenBank/DDBJ whole genome shotgun (WGS) entry which is preliminary data.</text>
</comment>
<evidence type="ECO:0000313" key="1">
    <source>
        <dbReference type="EMBL" id="MDF3869167.1"/>
    </source>
</evidence>
<protein>
    <submittedName>
        <fullName evidence="1">Uncharacterized protein</fullName>
    </submittedName>
</protein>
<organism evidence="1 2">
    <name type="scientific">Pseudomonas putida</name>
    <name type="common">Arthrobacter siderocapsulatus</name>
    <dbReference type="NCBI Taxonomy" id="303"/>
    <lineage>
        <taxon>Bacteria</taxon>
        <taxon>Pseudomonadati</taxon>
        <taxon>Pseudomonadota</taxon>
        <taxon>Gammaproteobacteria</taxon>
        <taxon>Pseudomonadales</taxon>
        <taxon>Pseudomonadaceae</taxon>
        <taxon>Pseudomonas</taxon>
    </lineage>
</organism>
<proteinExistence type="predicted"/>
<accession>A0AAW6PI19</accession>
<sequence length="90" mass="10118">MEKMMVKIAEVVVELAAEGFSYTGKRTKGRVLRDETDGTYRIQVDDEVRGLDRPSSAYQSEADARAALVDYWDQCEQILKAAGAPVWKPH</sequence>
<dbReference type="EMBL" id="JARJLO010000022">
    <property type="protein sequence ID" value="MDF3869167.1"/>
    <property type="molecule type" value="Genomic_DNA"/>
</dbReference>
<dbReference type="Proteomes" id="UP001217741">
    <property type="component" value="Unassembled WGS sequence"/>
</dbReference>
<dbReference type="AlphaFoldDB" id="A0AAW6PI19"/>